<evidence type="ECO:0000313" key="2">
    <source>
        <dbReference type="Proteomes" id="UP000053097"/>
    </source>
</evidence>
<organism evidence="1 2">
    <name type="scientific">Ooceraea biroi</name>
    <name type="common">Clonal raider ant</name>
    <name type="synonym">Cerapachys biroi</name>
    <dbReference type="NCBI Taxonomy" id="2015173"/>
    <lineage>
        <taxon>Eukaryota</taxon>
        <taxon>Metazoa</taxon>
        <taxon>Ecdysozoa</taxon>
        <taxon>Arthropoda</taxon>
        <taxon>Hexapoda</taxon>
        <taxon>Insecta</taxon>
        <taxon>Pterygota</taxon>
        <taxon>Neoptera</taxon>
        <taxon>Endopterygota</taxon>
        <taxon>Hymenoptera</taxon>
        <taxon>Apocrita</taxon>
        <taxon>Aculeata</taxon>
        <taxon>Formicoidea</taxon>
        <taxon>Formicidae</taxon>
        <taxon>Dorylinae</taxon>
        <taxon>Ooceraea</taxon>
    </lineage>
</organism>
<evidence type="ECO:0000313" key="1">
    <source>
        <dbReference type="EMBL" id="EZA51120.1"/>
    </source>
</evidence>
<protein>
    <submittedName>
        <fullName evidence="1">Uncharacterized protein</fullName>
    </submittedName>
</protein>
<sequence length="108" mass="12211">MPTAGPFKGILAKGAGDLVDPATGFTSAFVADPFLVFGLAKWQRKSAGSQVVHRWCNRCGILEFFTKLFIFRIDRRSWFLRNTTGGIKFREKYCNPCFSELQLCPRIS</sequence>
<reference evidence="1 2" key="1">
    <citation type="journal article" date="2014" name="Curr. Biol.">
        <title>The genome of the clonal raider ant Cerapachys biroi.</title>
        <authorList>
            <person name="Oxley P.R."/>
            <person name="Ji L."/>
            <person name="Fetter-Pruneda I."/>
            <person name="McKenzie S.K."/>
            <person name="Li C."/>
            <person name="Hu H."/>
            <person name="Zhang G."/>
            <person name="Kronauer D.J."/>
        </authorList>
    </citation>
    <scope>NUCLEOTIDE SEQUENCE [LARGE SCALE GENOMIC DNA]</scope>
</reference>
<proteinExistence type="predicted"/>
<dbReference type="Proteomes" id="UP000053097">
    <property type="component" value="Unassembled WGS sequence"/>
</dbReference>
<keyword evidence="2" id="KW-1185">Reference proteome</keyword>
<name>A0A026W4Y3_OOCBI</name>
<dbReference type="EMBL" id="KK107418">
    <property type="protein sequence ID" value="EZA51120.1"/>
    <property type="molecule type" value="Genomic_DNA"/>
</dbReference>
<accession>A0A026W4Y3</accession>
<gene>
    <name evidence="1" type="ORF">X777_10441</name>
</gene>
<dbReference type="AlphaFoldDB" id="A0A026W4Y3"/>